<name>A0A927JDR8_9ACTN</name>
<sequence>MVNSTQRLDVHLADDARAEALVADVRAGLAAQPRSLPPKWFYDATGSELFEQITRLPEYYPTRTEKALLADCAPEIASITGARTIVELGSGSSEKTRLLLDALDQAGTLATYVAQDVSPAALASAMAELEKDYPRLAVHGVVSDFSAGGFRDGLRFVPEYPDRMMVFLGGTIGTLDPIERAAFLAAMRESLHPGEHVLIGAGLILDEATMVAAYDDDAGVTAEFNRNVLAVMNRELGADFPVEEFEHVAVWDASAQWIEMRLRARSAIAVRIPGAGLDVDLAAGEEIRTEVSAKFDLLSLSAEMASQGLPVAHAWQDPDSRFALLLARVE</sequence>
<dbReference type="InterPro" id="IPR051128">
    <property type="entry name" value="EgtD_Methyltrsf_superfamily"/>
</dbReference>
<dbReference type="InterPro" id="IPR029063">
    <property type="entry name" value="SAM-dependent_MTases_sf"/>
</dbReference>
<comment type="similarity">
    <text evidence="3">Belongs to the methyltransferase superfamily. EgtD family.</text>
</comment>
<dbReference type="Proteomes" id="UP000642993">
    <property type="component" value="Unassembled WGS sequence"/>
</dbReference>
<dbReference type="GO" id="GO:0032259">
    <property type="term" value="P:methylation"/>
    <property type="evidence" value="ECO:0007669"/>
    <property type="project" value="UniProtKB-KW"/>
</dbReference>
<dbReference type="HAMAP" id="MF_02037">
    <property type="entry name" value="EgtD"/>
    <property type="match status" value="1"/>
</dbReference>
<dbReference type="InterPro" id="IPR019257">
    <property type="entry name" value="MeTrfase_dom"/>
</dbReference>
<organism evidence="5 6">
    <name type="scientific">Lolliginicoccus lacisalsi</name>
    <dbReference type="NCBI Taxonomy" id="2742202"/>
    <lineage>
        <taxon>Bacteria</taxon>
        <taxon>Bacillati</taxon>
        <taxon>Actinomycetota</taxon>
        <taxon>Actinomycetes</taxon>
        <taxon>Mycobacteriales</taxon>
        <taxon>Hoyosellaceae</taxon>
        <taxon>Lolliginicoccus</taxon>
    </lineage>
</organism>
<feature type="binding site" evidence="3">
    <location>
        <position position="95"/>
    </location>
    <ligand>
        <name>S-adenosyl-L-methionine</name>
        <dbReference type="ChEBI" id="CHEBI:59789"/>
    </ligand>
</feature>
<dbReference type="GO" id="GO:0008276">
    <property type="term" value="F:protein methyltransferase activity"/>
    <property type="evidence" value="ECO:0007669"/>
    <property type="project" value="InterPro"/>
</dbReference>
<evidence type="ECO:0000313" key="5">
    <source>
        <dbReference type="EMBL" id="MBD8506777.1"/>
    </source>
</evidence>
<feature type="binding site" evidence="3">
    <location>
        <position position="59"/>
    </location>
    <ligand>
        <name>L-histidine</name>
        <dbReference type="ChEBI" id="CHEBI:57595"/>
    </ligand>
</feature>
<comment type="subunit">
    <text evidence="3">Monomer.</text>
</comment>
<keyword evidence="2 3" id="KW-0808">Transferase</keyword>
<dbReference type="InterPro" id="IPR032888">
    <property type="entry name" value="EgtD_Actinobacteria"/>
</dbReference>
<proteinExistence type="inferred from homology"/>
<feature type="binding site" evidence="3">
    <location>
        <begin position="144"/>
        <end position="145"/>
    </location>
    <ligand>
        <name>S-adenosyl-L-methionine</name>
        <dbReference type="ChEBI" id="CHEBI:59789"/>
    </ligand>
</feature>
<protein>
    <recommendedName>
        <fullName evidence="3">Histidine N-alpha-methyltransferase</fullName>
        <ecNumber evidence="3">2.1.1.44</ecNumber>
    </recommendedName>
    <alternativeName>
        <fullName evidence="3">Histidine trimethyltransferase</fullName>
    </alternativeName>
</protein>
<comment type="catalytic activity">
    <reaction evidence="3">
        <text>L-histidine + 3 S-adenosyl-L-methionine = hercynine + 3 S-adenosyl-L-homocysteine + 3 H(+)</text>
        <dbReference type="Rhea" id="RHEA:38471"/>
        <dbReference type="ChEBI" id="CHEBI:15378"/>
        <dbReference type="ChEBI" id="CHEBI:15781"/>
        <dbReference type="ChEBI" id="CHEBI:57595"/>
        <dbReference type="ChEBI" id="CHEBI:57856"/>
        <dbReference type="ChEBI" id="CHEBI:59789"/>
        <dbReference type="EC" id="2.1.1.44"/>
    </reaction>
</comment>
<dbReference type="Gene3D" id="3.40.50.150">
    <property type="entry name" value="Vaccinia Virus protein VP39"/>
    <property type="match status" value="1"/>
</dbReference>
<evidence type="ECO:0000313" key="6">
    <source>
        <dbReference type="Proteomes" id="UP000642993"/>
    </source>
</evidence>
<dbReference type="SUPFAM" id="SSF53335">
    <property type="entry name" value="S-adenosyl-L-methionine-dependent methyltransferases"/>
    <property type="match status" value="1"/>
</dbReference>
<feature type="domain" description="Histidine-specific methyltransferase SAM-dependent" evidence="4">
    <location>
        <begin position="23"/>
        <end position="328"/>
    </location>
</feature>
<comment type="caution">
    <text evidence="3">Lacks conserved residue(s) required for the propagation of feature annotation.</text>
</comment>
<evidence type="ECO:0000259" key="4">
    <source>
        <dbReference type="Pfam" id="PF10017"/>
    </source>
</evidence>
<dbReference type="PANTHER" id="PTHR43397">
    <property type="entry name" value="ERGOTHIONEINE BIOSYNTHESIS PROTEIN 1"/>
    <property type="match status" value="1"/>
</dbReference>
<feature type="binding site" evidence="3">
    <location>
        <position position="214"/>
    </location>
    <ligand>
        <name>L-histidine</name>
        <dbReference type="ChEBI" id="CHEBI:57595"/>
    </ligand>
</feature>
<comment type="function">
    <text evidence="3">Catalyzes the SAM-dependent triple methylation of the alpha-amino group of histidine to form hercynine, a step in the biosynthesis pathway of ergothioneine.</text>
</comment>
<dbReference type="GO" id="GO:0052706">
    <property type="term" value="F:L-histidine N(alpha)-methyltransferase activity"/>
    <property type="evidence" value="ECO:0007669"/>
    <property type="project" value="UniProtKB-UniRule"/>
</dbReference>
<evidence type="ECO:0000256" key="1">
    <source>
        <dbReference type="ARBA" id="ARBA00022603"/>
    </source>
</evidence>
<dbReference type="NCBIfam" id="TIGR03438">
    <property type="entry name" value="egtD_ergothio"/>
    <property type="match status" value="1"/>
</dbReference>
<evidence type="ECO:0000256" key="3">
    <source>
        <dbReference type="HAMAP-Rule" id="MF_02037"/>
    </source>
</evidence>
<feature type="binding site" evidence="3">
    <location>
        <begin position="290"/>
        <end position="292"/>
    </location>
    <ligand>
        <name>L-histidine</name>
        <dbReference type="ChEBI" id="CHEBI:57595"/>
    </ligand>
</feature>
<dbReference type="PANTHER" id="PTHR43397:SF1">
    <property type="entry name" value="ERGOTHIONEINE BIOSYNTHESIS PROTEIN 1"/>
    <property type="match status" value="1"/>
</dbReference>
<feature type="binding site" evidence="3">
    <location>
        <position position="116"/>
    </location>
    <ligand>
        <name>S-adenosyl-L-methionine</name>
        <dbReference type="ChEBI" id="CHEBI:59789"/>
    </ligand>
</feature>
<dbReference type="GO" id="GO:0052699">
    <property type="term" value="P:ergothioneine biosynthetic process"/>
    <property type="evidence" value="ECO:0007669"/>
    <property type="project" value="UniProtKB-UniRule"/>
</dbReference>
<comment type="pathway">
    <text evidence="3">Amino-acid biosynthesis; ergothioneine biosynthesis.</text>
</comment>
<feature type="binding site" evidence="3">
    <location>
        <position position="89"/>
    </location>
    <ligand>
        <name>S-adenosyl-L-methionine</name>
        <dbReference type="ChEBI" id="CHEBI:59789"/>
    </ligand>
</feature>
<dbReference type="AlphaFoldDB" id="A0A927JDR8"/>
<dbReference type="EC" id="2.1.1.44" evidence="3"/>
<comment type="caution">
    <text evidence="5">The sequence shown here is derived from an EMBL/GenBank/DDBJ whole genome shotgun (WGS) entry which is preliminary data.</text>
</comment>
<keyword evidence="1 3" id="KW-0489">Methyltransferase</keyword>
<gene>
    <name evidence="3 5" type="primary">egtD</name>
    <name evidence="5" type="ORF">HT102_09785</name>
</gene>
<keyword evidence="6" id="KW-1185">Reference proteome</keyword>
<dbReference type="InterPro" id="IPR035094">
    <property type="entry name" value="EgtD"/>
</dbReference>
<dbReference type="EMBL" id="JACYWE010000005">
    <property type="protein sequence ID" value="MBD8506777.1"/>
    <property type="molecule type" value="Genomic_DNA"/>
</dbReference>
<dbReference type="InterPro" id="IPR017804">
    <property type="entry name" value="MeTrfase_EgtD-like"/>
</dbReference>
<keyword evidence="3" id="KW-0949">S-adenosyl-L-methionine</keyword>
<reference evidence="5" key="1">
    <citation type="submission" date="2020-09" db="EMBL/GenBank/DDBJ databases">
        <title>Hoyosella lacisalsi sp. nov., a halotolerant actinobacterium isolated from soil of Lake Gudzhirganskoe.</title>
        <authorList>
            <person name="Yang Q."/>
            <person name="Guo P.Y."/>
            <person name="Liu S.W."/>
            <person name="Li F.N."/>
            <person name="Sun C.H."/>
        </authorList>
    </citation>
    <scope>NUCLEOTIDE SEQUENCE</scope>
    <source>
        <strain evidence="5">G463</strain>
    </source>
</reference>
<dbReference type="Pfam" id="PF10017">
    <property type="entry name" value="Methyltransf_33"/>
    <property type="match status" value="1"/>
</dbReference>
<accession>A0A927JDR8</accession>
<dbReference type="RefSeq" id="WP_192039241.1">
    <property type="nucleotide sequence ID" value="NZ_JACYWE010000005.1"/>
</dbReference>
<evidence type="ECO:0000256" key="2">
    <source>
        <dbReference type="ARBA" id="ARBA00022679"/>
    </source>
</evidence>
<dbReference type="PIRSF" id="PIRSF018005">
    <property type="entry name" value="UCP018005"/>
    <property type="match status" value="1"/>
</dbReference>